<keyword evidence="2 8" id="KW-0812">Transmembrane</keyword>
<evidence type="ECO:0000256" key="9">
    <source>
        <dbReference type="SAM" id="SignalP"/>
    </source>
</evidence>
<dbReference type="GeneTree" id="ENSGT00440000033872"/>
<dbReference type="Ensembl" id="ENSEBUT00000005269.1">
    <property type="protein sequence ID" value="ENSEBUP00000004831.1"/>
    <property type="gene ID" value="ENSEBUG00000003361.1"/>
</dbReference>
<evidence type="ECO:0000256" key="1">
    <source>
        <dbReference type="ARBA" id="ARBA00004479"/>
    </source>
</evidence>
<feature type="chain" id="PRO_5034595501" evidence="9">
    <location>
        <begin position="21"/>
        <end position="503"/>
    </location>
</feature>
<dbReference type="PRINTS" id="PR00255">
    <property type="entry name" value="NATPEPTIDER"/>
</dbReference>
<keyword evidence="6" id="KW-0675">Receptor</keyword>
<dbReference type="GO" id="GO:0017046">
    <property type="term" value="F:peptide hormone binding"/>
    <property type="evidence" value="ECO:0007669"/>
    <property type="project" value="TreeGrafter"/>
</dbReference>
<dbReference type="GO" id="GO:0016941">
    <property type="term" value="F:natriuretic peptide receptor activity"/>
    <property type="evidence" value="ECO:0007669"/>
    <property type="project" value="TreeGrafter"/>
</dbReference>
<evidence type="ECO:0000259" key="10">
    <source>
        <dbReference type="Pfam" id="PF01094"/>
    </source>
</evidence>
<dbReference type="Pfam" id="PF01094">
    <property type="entry name" value="ANF_receptor"/>
    <property type="match status" value="1"/>
</dbReference>
<proteinExistence type="predicted"/>
<dbReference type="PANTHER" id="PTHR44755:SF11">
    <property type="entry name" value="ATRIAL NATRIURETIC PEPTIDE RECEPTOR 3 ISOFORM X1"/>
    <property type="match status" value="1"/>
</dbReference>
<organism evidence="11 12">
    <name type="scientific">Eptatretus burgeri</name>
    <name type="common">Inshore hagfish</name>
    <dbReference type="NCBI Taxonomy" id="7764"/>
    <lineage>
        <taxon>Eukaryota</taxon>
        <taxon>Metazoa</taxon>
        <taxon>Chordata</taxon>
        <taxon>Craniata</taxon>
        <taxon>Vertebrata</taxon>
        <taxon>Cyclostomata</taxon>
        <taxon>Myxini</taxon>
        <taxon>Myxiniformes</taxon>
        <taxon>Myxinidae</taxon>
        <taxon>Eptatretinae</taxon>
        <taxon>Eptatretus</taxon>
    </lineage>
</organism>
<keyword evidence="12" id="KW-1185">Reference proteome</keyword>
<dbReference type="Gene3D" id="3.40.50.2300">
    <property type="match status" value="2"/>
</dbReference>
<comment type="subcellular location">
    <subcellularLocation>
        <location evidence="1">Membrane</location>
        <topology evidence="1">Single-pass type I membrane protein</topology>
    </subcellularLocation>
</comment>
<reference evidence="11" key="1">
    <citation type="submission" date="2025-08" db="UniProtKB">
        <authorList>
            <consortium name="Ensembl"/>
        </authorList>
    </citation>
    <scope>IDENTIFICATION</scope>
</reference>
<evidence type="ECO:0000313" key="11">
    <source>
        <dbReference type="Ensembl" id="ENSEBUP00000004831.1"/>
    </source>
</evidence>
<sequence>MQLCPCVPLLLALLITPSRCRQIKALALLPTNDSYLFSLSVVRPALELAVETVQRNPSLLGAHSLNVTFADSDCGNKALFKTLDFEKQHGRPDVIVGPVCVYAAAPVARLAKHWEVPMLTAGALAHGFADKRGGEYEYLTRVSPPYSKLGGLFLAMFRHFSWKSAVLLYHDDRMERECYFTIEGIFAAMRNEVDIYVTDIFVTPQHNFSREVVEHVRIHSTVAVLCFEATAVHKIMLAAHRSGMTNGDYIFFNIELFNSTLYGDGRWNSFDAEARLAHRALRTITLLRYNSPEFDRFTIEMKQRSLEMFNFSYGDDNVNMFVEGFYNALLLYAQALHEAMLHEDHMPSGDEIMRHMWNCTIAGIAGTVIIDANGDSEGDYSVIALTDTERGTQKVIGNYYGHWAKFEETPGMEDWWPRNLSRKTTPQGVSDTSSMCQSYGLTYVKTVAIVIGTLLLCLILLGIFFFLRKYKVFIVKKKNWAEQSSEKHHYLREDSIESNCSTA</sequence>
<dbReference type="SUPFAM" id="SSF53822">
    <property type="entry name" value="Periplasmic binding protein-like I"/>
    <property type="match status" value="1"/>
</dbReference>
<dbReference type="GO" id="GO:0016020">
    <property type="term" value="C:membrane"/>
    <property type="evidence" value="ECO:0007669"/>
    <property type="project" value="UniProtKB-SubCell"/>
</dbReference>
<dbReference type="InterPro" id="IPR052612">
    <property type="entry name" value="ANP_Clearance_Receptor"/>
</dbReference>
<evidence type="ECO:0000256" key="7">
    <source>
        <dbReference type="ARBA" id="ARBA00023180"/>
    </source>
</evidence>
<evidence type="ECO:0000256" key="6">
    <source>
        <dbReference type="ARBA" id="ARBA00023170"/>
    </source>
</evidence>
<accession>A0A8C4NIS6</accession>
<dbReference type="OMA" id="ETRVMEH"/>
<reference evidence="11" key="2">
    <citation type="submission" date="2025-09" db="UniProtKB">
        <authorList>
            <consortium name="Ensembl"/>
        </authorList>
    </citation>
    <scope>IDENTIFICATION</scope>
</reference>
<keyword evidence="7" id="KW-0325">Glycoprotein</keyword>
<evidence type="ECO:0000256" key="3">
    <source>
        <dbReference type="ARBA" id="ARBA00022729"/>
    </source>
</evidence>
<evidence type="ECO:0000256" key="5">
    <source>
        <dbReference type="ARBA" id="ARBA00023136"/>
    </source>
</evidence>
<dbReference type="Proteomes" id="UP000694388">
    <property type="component" value="Unplaced"/>
</dbReference>
<name>A0A8C4NIS6_EPTBU</name>
<evidence type="ECO:0000256" key="4">
    <source>
        <dbReference type="ARBA" id="ARBA00022989"/>
    </source>
</evidence>
<evidence type="ECO:0000313" key="12">
    <source>
        <dbReference type="Proteomes" id="UP000694388"/>
    </source>
</evidence>
<keyword evidence="3 9" id="KW-0732">Signal</keyword>
<feature type="transmembrane region" description="Helical" evidence="8">
    <location>
        <begin position="443"/>
        <end position="467"/>
    </location>
</feature>
<feature type="signal peptide" evidence="9">
    <location>
        <begin position="1"/>
        <end position="20"/>
    </location>
</feature>
<feature type="domain" description="Receptor ligand binding region" evidence="10">
    <location>
        <begin position="42"/>
        <end position="387"/>
    </location>
</feature>
<keyword evidence="4 8" id="KW-1133">Transmembrane helix</keyword>
<dbReference type="InterPro" id="IPR028082">
    <property type="entry name" value="Peripla_BP_I"/>
</dbReference>
<dbReference type="PANTHER" id="PTHR44755">
    <property type="entry name" value="NATRIURETIC PEPTIDE RECEPTOR 3-RELATED"/>
    <property type="match status" value="1"/>
</dbReference>
<dbReference type="InterPro" id="IPR001170">
    <property type="entry name" value="ANPR/GUC"/>
</dbReference>
<keyword evidence="5 8" id="KW-0472">Membrane</keyword>
<dbReference type="InterPro" id="IPR001828">
    <property type="entry name" value="ANF_lig-bd_rcpt"/>
</dbReference>
<evidence type="ECO:0000256" key="2">
    <source>
        <dbReference type="ARBA" id="ARBA00022692"/>
    </source>
</evidence>
<protein>
    <submittedName>
        <fullName evidence="11">Natriuretic peptide receptor 3</fullName>
    </submittedName>
</protein>
<dbReference type="AlphaFoldDB" id="A0A8C4NIS6"/>
<dbReference type="GO" id="GO:0007165">
    <property type="term" value="P:signal transduction"/>
    <property type="evidence" value="ECO:0007669"/>
    <property type="project" value="TreeGrafter"/>
</dbReference>
<evidence type="ECO:0000256" key="8">
    <source>
        <dbReference type="SAM" id="Phobius"/>
    </source>
</evidence>
<dbReference type="PROSITE" id="PS00458">
    <property type="entry name" value="ANF_RECEPTORS"/>
    <property type="match status" value="1"/>
</dbReference>